<keyword evidence="1" id="KW-0597">Phosphoprotein</keyword>
<dbReference type="Pfam" id="PF07714">
    <property type="entry name" value="PK_Tyr_Ser-Thr"/>
    <property type="match status" value="1"/>
</dbReference>
<reference evidence="16" key="1">
    <citation type="journal article" date="2013" name="Nat. Genet.">
        <title>The draft genomes of soft-shell turtle and green sea turtle yield insights into the development and evolution of the turtle-specific body plan.</title>
        <authorList>
            <person name="Wang Z."/>
            <person name="Pascual-Anaya J."/>
            <person name="Zadissa A."/>
            <person name="Li W."/>
            <person name="Niimura Y."/>
            <person name="Huang Z."/>
            <person name="Li C."/>
            <person name="White S."/>
            <person name="Xiong Z."/>
            <person name="Fang D."/>
            <person name="Wang B."/>
            <person name="Ming Y."/>
            <person name="Chen Y."/>
            <person name="Zheng Y."/>
            <person name="Kuraku S."/>
            <person name="Pignatelli M."/>
            <person name="Herrero J."/>
            <person name="Beal K."/>
            <person name="Nozawa M."/>
            <person name="Li Q."/>
            <person name="Wang J."/>
            <person name="Zhang H."/>
            <person name="Yu L."/>
            <person name="Shigenobu S."/>
            <person name="Wang J."/>
            <person name="Liu J."/>
            <person name="Flicek P."/>
            <person name="Searle S."/>
            <person name="Wang J."/>
            <person name="Kuratani S."/>
            <person name="Yin Y."/>
            <person name="Aken B."/>
            <person name="Zhang G."/>
            <person name="Irie N."/>
        </authorList>
    </citation>
    <scope>NUCLEOTIDE SEQUENCE [LARGE SCALE GENOMIC DNA]</scope>
</reference>
<keyword evidence="16" id="KW-1185">Reference proteome</keyword>
<dbReference type="SUPFAM" id="SSF49899">
    <property type="entry name" value="Concanavalin A-like lectins/glucanases"/>
    <property type="match status" value="2"/>
</dbReference>
<dbReference type="PROSITE" id="PS00108">
    <property type="entry name" value="PROTEIN_KINASE_ST"/>
    <property type="match status" value="1"/>
</dbReference>
<dbReference type="InterPro" id="IPR044156">
    <property type="entry name" value="Galectin-like"/>
</dbReference>
<protein>
    <submittedName>
        <fullName evidence="15">Kinase suppressor of Ras 1</fullName>
    </submittedName>
</protein>
<gene>
    <name evidence="15" type="ORF">UY3_04970</name>
</gene>
<dbReference type="GO" id="GO:0005524">
    <property type="term" value="F:ATP binding"/>
    <property type="evidence" value="ECO:0007669"/>
    <property type="project" value="UniProtKB-KW"/>
</dbReference>
<feature type="region of interest" description="Disordered" evidence="11">
    <location>
        <begin position="252"/>
        <end position="399"/>
    </location>
</feature>
<dbReference type="Gene3D" id="3.30.200.20">
    <property type="entry name" value="Phosphorylase Kinase, domain 1"/>
    <property type="match status" value="1"/>
</dbReference>
<feature type="region of interest" description="Disordered" evidence="11">
    <location>
        <begin position="133"/>
        <end position="158"/>
    </location>
</feature>
<dbReference type="PROSITE" id="PS50081">
    <property type="entry name" value="ZF_DAG_PE_2"/>
    <property type="match status" value="1"/>
</dbReference>
<comment type="catalytic activity">
    <reaction evidence="10">
        <text>L-seryl-[protein] + ATP = O-phospho-L-seryl-[protein] + ADP + H(+)</text>
        <dbReference type="Rhea" id="RHEA:17989"/>
        <dbReference type="Rhea" id="RHEA-COMP:9863"/>
        <dbReference type="Rhea" id="RHEA-COMP:11604"/>
        <dbReference type="ChEBI" id="CHEBI:15378"/>
        <dbReference type="ChEBI" id="CHEBI:29999"/>
        <dbReference type="ChEBI" id="CHEBI:30616"/>
        <dbReference type="ChEBI" id="CHEBI:83421"/>
        <dbReference type="ChEBI" id="CHEBI:456216"/>
        <dbReference type="EC" id="2.7.11.1"/>
    </reaction>
</comment>
<dbReference type="SMART" id="SM00908">
    <property type="entry name" value="Gal-bind_lectin"/>
    <property type="match status" value="1"/>
</dbReference>
<feature type="compositionally biased region" description="Low complexity" evidence="11">
    <location>
        <begin position="289"/>
        <end position="313"/>
    </location>
</feature>
<organism evidence="15 16">
    <name type="scientific">Chelonia mydas</name>
    <name type="common">Green sea-turtle</name>
    <name type="synonym">Chelonia agassizi</name>
    <dbReference type="NCBI Taxonomy" id="8469"/>
    <lineage>
        <taxon>Eukaryota</taxon>
        <taxon>Metazoa</taxon>
        <taxon>Chordata</taxon>
        <taxon>Craniata</taxon>
        <taxon>Vertebrata</taxon>
        <taxon>Euteleostomi</taxon>
        <taxon>Archelosauria</taxon>
        <taxon>Testudinata</taxon>
        <taxon>Testudines</taxon>
        <taxon>Cryptodira</taxon>
        <taxon>Durocryptodira</taxon>
        <taxon>Americhelydia</taxon>
        <taxon>Chelonioidea</taxon>
        <taxon>Cheloniidae</taxon>
        <taxon>Chelonia</taxon>
    </lineage>
</organism>
<evidence type="ECO:0000256" key="8">
    <source>
        <dbReference type="ARBA" id="ARBA00022840"/>
    </source>
</evidence>
<comment type="catalytic activity">
    <reaction evidence="9">
        <text>L-threonyl-[protein] + ATP = O-phospho-L-threonyl-[protein] + ADP + H(+)</text>
        <dbReference type="Rhea" id="RHEA:46608"/>
        <dbReference type="Rhea" id="RHEA-COMP:11060"/>
        <dbReference type="Rhea" id="RHEA-COMP:11605"/>
        <dbReference type="ChEBI" id="CHEBI:15378"/>
        <dbReference type="ChEBI" id="CHEBI:30013"/>
        <dbReference type="ChEBI" id="CHEBI:30616"/>
        <dbReference type="ChEBI" id="CHEBI:61977"/>
        <dbReference type="ChEBI" id="CHEBI:456216"/>
        <dbReference type="EC" id="2.7.11.1"/>
    </reaction>
</comment>
<dbReference type="EMBL" id="KB521250">
    <property type="protein sequence ID" value="EMP37689.1"/>
    <property type="molecule type" value="Genomic_DNA"/>
</dbReference>
<dbReference type="InterPro" id="IPR001079">
    <property type="entry name" value="Galectin_CRD"/>
</dbReference>
<dbReference type="InterPro" id="IPR000719">
    <property type="entry name" value="Prot_kinase_dom"/>
</dbReference>
<dbReference type="Gene3D" id="3.30.60.20">
    <property type="match status" value="1"/>
</dbReference>
<evidence type="ECO:0000256" key="6">
    <source>
        <dbReference type="ARBA" id="ARBA00022777"/>
    </source>
</evidence>
<keyword evidence="8" id="KW-0067">ATP-binding</keyword>
<keyword evidence="6 15" id="KW-0418">Kinase</keyword>
<feature type="domain" description="Galectin" evidence="14">
    <location>
        <begin position="824"/>
        <end position="952"/>
    </location>
</feature>
<keyword evidence="2" id="KW-0808">Transferase</keyword>
<dbReference type="STRING" id="8469.M7BKF5"/>
<keyword evidence="7" id="KW-0862">Zinc</keyword>
<feature type="region of interest" description="Disordered" evidence="11">
    <location>
        <begin position="46"/>
        <end position="68"/>
    </location>
</feature>
<dbReference type="InterPro" id="IPR001245">
    <property type="entry name" value="Ser-Thr/Tyr_kinase_cat_dom"/>
</dbReference>
<accession>M7BKF5</accession>
<dbReference type="CDD" id="cd20872">
    <property type="entry name" value="C1_KSR1"/>
    <property type="match status" value="1"/>
</dbReference>
<evidence type="ECO:0000256" key="11">
    <source>
        <dbReference type="SAM" id="MobiDB-lite"/>
    </source>
</evidence>
<evidence type="ECO:0000256" key="10">
    <source>
        <dbReference type="ARBA" id="ARBA00048679"/>
    </source>
</evidence>
<dbReference type="Gene3D" id="1.10.510.10">
    <property type="entry name" value="Transferase(Phosphotransferase) domain 1"/>
    <property type="match status" value="1"/>
</dbReference>
<dbReference type="Gene3D" id="2.60.120.200">
    <property type="match status" value="2"/>
</dbReference>
<feature type="compositionally biased region" description="Acidic residues" evidence="11">
    <location>
        <begin position="348"/>
        <end position="373"/>
    </location>
</feature>
<keyword evidence="3" id="KW-0479">Metal-binding</keyword>
<feature type="compositionally biased region" description="Basic and acidic residues" evidence="11">
    <location>
        <begin position="46"/>
        <end position="56"/>
    </location>
</feature>
<keyword evidence="5" id="KW-0547">Nucleotide-binding</keyword>
<dbReference type="Proteomes" id="UP000031443">
    <property type="component" value="Unassembled WGS sequence"/>
</dbReference>
<dbReference type="InterPro" id="IPR013320">
    <property type="entry name" value="ConA-like_dom_sf"/>
</dbReference>
<dbReference type="InterPro" id="IPR013761">
    <property type="entry name" value="SAM/pointed_sf"/>
</dbReference>
<feature type="domain" description="Protein kinase" evidence="12">
    <location>
        <begin position="422"/>
        <end position="749"/>
    </location>
</feature>
<evidence type="ECO:0000256" key="1">
    <source>
        <dbReference type="ARBA" id="ARBA00022553"/>
    </source>
</evidence>
<dbReference type="FunFam" id="3.30.60.20:FF:000010">
    <property type="entry name" value="Putative kinase suppressor of Ras 1"/>
    <property type="match status" value="1"/>
</dbReference>
<evidence type="ECO:0000256" key="4">
    <source>
        <dbReference type="ARBA" id="ARBA00022734"/>
    </source>
</evidence>
<proteinExistence type="predicted"/>
<dbReference type="SUPFAM" id="SSF57889">
    <property type="entry name" value="Cysteine-rich domain"/>
    <property type="match status" value="1"/>
</dbReference>
<sequence length="952" mass="106781">MNESKVKETMKKCGASDEECSRLNGALTCLRKVTESGGELKEDLLWNPSDARRESSSAHPAEPSCLPGPTWTHGILHLSKGNSQQVRSVSVSALPSSDSLASSQGPSSYSDHFLEPLAFPTHSGRVVFRTPHTITITPPTTPQLKRRHKLKPPRTPPPPCRKVFQLLPNFPTLTRSKSHESQLGNRIDEVPPLKFSTKSWLSQMCHVCQKSMMFGVKCKHCRLKCHNKCTKEAPACRISFLPIAKIRRTESVPSDINNPVDRPAEPQFGTLPKALTKKDHPPAINHLDSSSNPSSTTSSTPSSPAPFQSSNPPSATPPPNPSPMGQRDCRFHFPEIPSPPQVMQPPETAEDTNADEQLDTEGAEEPDAEVEEQETNKSEPEDDEDELDDLPSKRPHWKGVISRKASQTSVYLQEWDIPFEQIELGEPIGQGRWGKVYRGKWHGEVAIRLLEIDGNNQDHLKLFKKEVMNYRQTRHENVVLFMGACMHPPHLAIITSFCKGRTLHSFVRDPKVSLDINKTRQIAQEILKGMGYLHAKGIVHKDLKSKNVFYDNGKVVITDFGLFGISGVVQEGRRENELKLPHDWLCYLAPEIVREMSPGKDEDKLPFSKAADVYAFGKRFATVSLRSSDMAQDCECGSHLVPRFPVLVLLMVIVNGKHFVEYKHRIPLSKVNNLSVSGGVEVAIISFQDATRIKAAQCALTHNASTLARHVERSDSMAMALLMLHLSEWNNACCAPAGASRRQCGHPGLLMRCDRPPDVSHDACSSHSGHHFELYCPALRRSDFSELSHWERIMPTGLSNSRKVSLQSPFLTERFHRPALPVPYHTWILGGLYPSRSFVITGTIPLDADRFHVNLKWGEEIAFHLNPRFPEKTIVRNSFLNQCWGPEERDLPSGMPLSRGQIFTIWILCEARCFMVTVNGHHQFAYNHRVPNLQQIDKLEIEGDVMLTYVQV</sequence>
<dbReference type="Gene3D" id="1.10.150.50">
    <property type="entry name" value="Transcription Factor, Ets-1"/>
    <property type="match status" value="1"/>
</dbReference>
<evidence type="ECO:0000256" key="3">
    <source>
        <dbReference type="ARBA" id="ARBA00022723"/>
    </source>
</evidence>
<feature type="compositionally biased region" description="Acidic residues" evidence="11">
    <location>
        <begin position="380"/>
        <end position="389"/>
    </location>
</feature>
<evidence type="ECO:0000259" key="14">
    <source>
        <dbReference type="PROSITE" id="PS51304"/>
    </source>
</evidence>
<dbReference type="FunFam" id="3.30.200.20:FF:000034">
    <property type="entry name" value="Kinase suppressor of Ras 1"/>
    <property type="match status" value="1"/>
</dbReference>
<dbReference type="eggNOG" id="KOG0193">
    <property type="taxonomic scope" value="Eukaryota"/>
</dbReference>
<dbReference type="InterPro" id="IPR002219">
    <property type="entry name" value="PKC_DAG/PE"/>
</dbReference>
<dbReference type="SMART" id="SM00109">
    <property type="entry name" value="C1"/>
    <property type="match status" value="1"/>
</dbReference>
<dbReference type="SMART" id="SM00220">
    <property type="entry name" value="S_TKc"/>
    <property type="match status" value="1"/>
</dbReference>
<feature type="domain" description="Phorbol-ester/DAG-type" evidence="13">
    <location>
        <begin position="192"/>
        <end position="236"/>
    </location>
</feature>
<dbReference type="PROSITE" id="PS51304">
    <property type="entry name" value="GALECTIN"/>
    <property type="match status" value="1"/>
</dbReference>
<evidence type="ECO:0000256" key="5">
    <source>
        <dbReference type="ARBA" id="ARBA00022741"/>
    </source>
</evidence>
<dbReference type="PANTHER" id="PTHR11346">
    <property type="entry name" value="GALECTIN"/>
    <property type="match status" value="1"/>
</dbReference>
<dbReference type="AlphaFoldDB" id="M7BKF5"/>
<dbReference type="PANTHER" id="PTHR11346:SF80">
    <property type="entry name" value="GALECTIN-9C"/>
    <property type="match status" value="1"/>
</dbReference>
<keyword evidence="4" id="KW-0430">Lectin</keyword>
<dbReference type="InterPro" id="IPR008271">
    <property type="entry name" value="Ser/Thr_kinase_AS"/>
</dbReference>
<dbReference type="SUPFAM" id="SSF56112">
    <property type="entry name" value="Protein kinase-like (PK-like)"/>
    <property type="match status" value="1"/>
</dbReference>
<dbReference type="FunFam" id="2.60.120.200:FF:000023">
    <property type="entry name" value="Galectin"/>
    <property type="match status" value="1"/>
</dbReference>
<evidence type="ECO:0000256" key="9">
    <source>
        <dbReference type="ARBA" id="ARBA00047899"/>
    </source>
</evidence>
<dbReference type="CDD" id="cd00070">
    <property type="entry name" value="GLECT"/>
    <property type="match status" value="1"/>
</dbReference>
<dbReference type="PROSITE" id="PS50011">
    <property type="entry name" value="PROTEIN_KINASE_DOM"/>
    <property type="match status" value="1"/>
</dbReference>
<dbReference type="SMART" id="SM00276">
    <property type="entry name" value="GLECT"/>
    <property type="match status" value="1"/>
</dbReference>
<evidence type="ECO:0000256" key="2">
    <source>
        <dbReference type="ARBA" id="ARBA00022679"/>
    </source>
</evidence>
<evidence type="ECO:0000313" key="15">
    <source>
        <dbReference type="EMBL" id="EMP37689.1"/>
    </source>
</evidence>
<evidence type="ECO:0000259" key="13">
    <source>
        <dbReference type="PROSITE" id="PS50081"/>
    </source>
</evidence>
<evidence type="ECO:0000259" key="12">
    <source>
        <dbReference type="PROSITE" id="PS50011"/>
    </source>
</evidence>
<dbReference type="GO" id="GO:0030246">
    <property type="term" value="F:carbohydrate binding"/>
    <property type="evidence" value="ECO:0007669"/>
    <property type="project" value="UniProtKB-KW"/>
</dbReference>
<dbReference type="InterPro" id="IPR046349">
    <property type="entry name" value="C1-like_sf"/>
</dbReference>
<evidence type="ECO:0000256" key="7">
    <source>
        <dbReference type="ARBA" id="ARBA00022833"/>
    </source>
</evidence>
<dbReference type="GO" id="GO:0004674">
    <property type="term" value="F:protein serine/threonine kinase activity"/>
    <property type="evidence" value="ECO:0007669"/>
    <property type="project" value="UniProtKB-EC"/>
</dbReference>
<dbReference type="InterPro" id="IPR011009">
    <property type="entry name" value="Kinase-like_dom_sf"/>
</dbReference>
<evidence type="ECO:0000313" key="16">
    <source>
        <dbReference type="Proteomes" id="UP000031443"/>
    </source>
</evidence>
<dbReference type="GO" id="GO:0046872">
    <property type="term" value="F:metal ion binding"/>
    <property type="evidence" value="ECO:0007669"/>
    <property type="project" value="UniProtKB-KW"/>
</dbReference>
<name>M7BKF5_CHEMY</name>
<dbReference type="Pfam" id="PF00337">
    <property type="entry name" value="Gal-bind_lectin"/>
    <property type="match status" value="2"/>
</dbReference>